<dbReference type="InterPro" id="IPR020084">
    <property type="entry name" value="NUDIX_hydrolase_CS"/>
</dbReference>
<dbReference type="RefSeq" id="WP_344482671.1">
    <property type="nucleotide sequence ID" value="NZ_BAAASB010000018.1"/>
</dbReference>
<dbReference type="Pfam" id="PF00293">
    <property type="entry name" value="NUDIX"/>
    <property type="match status" value="1"/>
</dbReference>
<dbReference type="Gene3D" id="3.90.79.10">
    <property type="entry name" value="Nucleoside Triphosphate Pyrophosphohydrolase"/>
    <property type="match status" value="1"/>
</dbReference>
<organism evidence="4 5">
    <name type="scientific">Streptomyces amakusaensis</name>
    <dbReference type="NCBI Taxonomy" id="67271"/>
    <lineage>
        <taxon>Bacteria</taxon>
        <taxon>Bacillati</taxon>
        <taxon>Actinomycetota</taxon>
        <taxon>Actinomycetes</taxon>
        <taxon>Kitasatosporales</taxon>
        <taxon>Streptomycetaceae</taxon>
        <taxon>Streptomyces</taxon>
    </lineage>
</organism>
<keyword evidence="5" id="KW-1185">Reference proteome</keyword>
<comment type="similarity">
    <text evidence="1">Belongs to the Nudix hydrolase family.</text>
</comment>
<evidence type="ECO:0000259" key="3">
    <source>
        <dbReference type="PROSITE" id="PS51462"/>
    </source>
</evidence>
<evidence type="ECO:0000313" key="4">
    <source>
        <dbReference type="EMBL" id="MFC5155243.1"/>
    </source>
</evidence>
<dbReference type="CDD" id="cd02883">
    <property type="entry name" value="NUDIX_Hydrolase"/>
    <property type="match status" value="1"/>
</dbReference>
<evidence type="ECO:0000256" key="1">
    <source>
        <dbReference type="ARBA" id="ARBA00005582"/>
    </source>
</evidence>
<protein>
    <submittedName>
        <fullName evidence="4">NUDIX hydrolase</fullName>
        <ecNumber evidence="4">3.6.-.-</ecNumber>
    </submittedName>
</protein>
<dbReference type="PANTHER" id="PTHR43736">
    <property type="entry name" value="ADP-RIBOSE PYROPHOSPHATASE"/>
    <property type="match status" value="1"/>
</dbReference>
<name>A0ABW0ANE2_9ACTN</name>
<accession>A0ABW0ANE2</accession>
<dbReference type="EC" id="3.6.-.-" evidence="4"/>
<dbReference type="PROSITE" id="PS00893">
    <property type="entry name" value="NUDIX_BOX"/>
    <property type="match status" value="1"/>
</dbReference>
<dbReference type="PANTHER" id="PTHR43736:SF1">
    <property type="entry name" value="DIHYDRONEOPTERIN TRIPHOSPHATE DIPHOSPHATASE"/>
    <property type="match status" value="1"/>
</dbReference>
<dbReference type="GO" id="GO:0016787">
    <property type="term" value="F:hydrolase activity"/>
    <property type="evidence" value="ECO:0007669"/>
    <property type="project" value="UniProtKB-KW"/>
</dbReference>
<dbReference type="Proteomes" id="UP001596160">
    <property type="component" value="Unassembled WGS sequence"/>
</dbReference>
<dbReference type="InterPro" id="IPR000086">
    <property type="entry name" value="NUDIX_hydrolase_dom"/>
</dbReference>
<dbReference type="SUPFAM" id="SSF55811">
    <property type="entry name" value="Nudix"/>
    <property type="match status" value="1"/>
</dbReference>
<dbReference type="InterPro" id="IPR015797">
    <property type="entry name" value="NUDIX_hydrolase-like_dom_sf"/>
</dbReference>
<keyword evidence="2 4" id="KW-0378">Hydrolase</keyword>
<reference evidence="5" key="1">
    <citation type="journal article" date="2019" name="Int. J. Syst. Evol. Microbiol.">
        <title>The Global Catalogue of Microorganisms (GCM) 10K type strain sequencing project: providing services to taxonomists for standard genome sequencing and annotation.</title>
        <authorList>
            <consortium name="The Broad Institute Genomics Platform"/>
            <consortium name="The Broad Institute Genome Sequencing Center for Infectious Disease"/>
            <person name="Wu L."/>
            <person name="Ma J."/>
        </authorList>
    </citation>
    <scope>NUCLEOTIDE SEQUENCE [LARGE SCALE GENOMIC DNA]</scope>
    <source>
        <strain evidence="5">PCU 266</strain>
    </source>
</reference>
<proteinExistence type="inferred from homology"/>
<sequence>MAADMAGTAEPRLMVGALIRDPYDRIFVQRRSAGRRLFPECWDVVGGAVERGETLLGALHREIAEETGWRLRRVLARVAHEEWTANGLRHIESDYVVEVDGDLSSPELEQGKHTEFAWVAAEGISLLDENAERSGSAFIKDIVTAAHVWLADSSGKSRSVL</sequence>
<dbReference type="PROSITE" id="PS51462">
    <property type="entry name" value="NUDIX"/>
    <property type="match status" value="1"/>
</dbReference>
<dbReference type="EMBL" id="JBHSKP010000021">
    <property type="protein sequence ID" value="MFC5155243.1"/>
    <property type="molecule type" value="Genomic_DNA"/>
</dbReference>
<gene>
    <name evidence="4" type="ORF">ACFPRH_26260</name>
</gene>
<evidence type="ECO:0000313" key="5">
    <source>
        <dbReference type="Proteomes" id="UP001596160"/>
    </source>
</evidence>
<evidence type="ECO:0000256" key="2">
    <source>
        <dbReference type="ARBA" id="ARBA00022801"/>
    </source>
</evidence>
<comment type="caution">
    <text evidence="4">The sequence shown here is derived from an EMBL/GenBank/DDBJ whole genome shotgun (WGS) entry which is preliminary data.</text>
</comment>
<feature type="domain" description="Nudix hydrolase" evidence="3">
    <location>
        <begin position="10"/>
        <end position="141"/>
    </location>
</feature>